<dbReference type="Gene3D" id="2.60.40.1120">
    <property type="entry name" value="Carboxypeptidase-like, regulatory domain"/>
    <property type="match status" value="1"/>
</dbReference>
<keyword evidence="2" id="KW-0645">Protease</keyword>
<comment type="caution">
    <text evidence="2">The sequence shown here is derived from an EMBL/GenBank/DDBJ whole genome shotgun (WGS) entry which is preliminary data.</text>
</comment>
<dbReference type="RefSeq" id="WP_108172693.1">
    <property type="nucleotide sequence ID" value="NZ_QBKQ01000003.1"/>
</dbReference>
<dbReference type="EMBL" id="QBKQ01000003">
    <property type="protein sequence ID" value="PTX42398.1"/>
    <property type="molecule type" value="Genomic_DNA"/>
</dbReference>
<evidence type="ECO:0000256" key="1">
    <source>
        <dbReference type="SAM" id="SignalP"/>
    </source>
</evidence>
<accession>A0A2T6AF05</accession>
<gene>
    <name evidence="2" type="ORF">C8P64_2827</name>
</gene>
<keyword evidence="2" id="KW-0378">Hydrolase</keyword>
<name>A0A2T6AF05_9FLAO</name>
<organism evidence="2 3">
    <name type="scientific">Christiangramia gaetbulicola</name>
    <dbReference type="NCBI Taxonomy" id="703340"/>
    <lineage>
        <taxon>Bacteria</taxon>
        <taxon>Pseudomonadati</taxon>
        <taxon>Bacteroidota</taxon>
        <taxon>Flavobacteriia</taxon>
        <taxon>Flavobacteriales</taxon>
        <taxon>Flavobacteriaceae</taxon>
        <taxon>Christiangramia</taxon>
    </lineage>
</organism>
<proteinExistence type="predicted"/>
<keyword evidence="2" id="KW-0121">Carboxypeptidase</keyword>
<dbReference type="Proteomes" id="UP000244174">
    <property type="component" value="Unassembled WGS sequence"/>
</dbReference>
<protein>
    <submittedName>
        <fullName evidence="2">Carboxypeptidase-like protein</fullName>
    </submittedName>
</protein>
<dbReference type="GO" id="GO:0004180">
    <property type="term" value="F:carboxypeptidase activity"/>
    <property type="evidence" value="ECO:0007669"/>
    <property type="project" value="UniProtKB-KW"/>
</dbReference>
<dbReference type="AlphaFoldDB" id="A0A2T6AF05"/>
<dbReference type="InterPro" id="IPR008969">
    <property type="entry name" value="CarboxyPept-like_regulatory"/>
</dbReference>
<keyword evidence="3" id="KW-1185">Reference proteome</keyword>
<dbReference type="SUPFAM" id="SSF49464">
    <property type="entry name" value="Carboxypeptidase regulatory domain-like"/>
    <property type="match status" value="1"/>
</dbReference>
<dbReference type="OrthoDB" id="914976at2"/>
<feature type="chain" id="PRO_5015760795" evidence="1">
    <location>
        <begin position="20"/>
        <end position="312"/>
    </location>
</feature>
<reference evidence="2 3" key="1">
    <citation type="submission" date="2018-04" db="EMBL/GenBank/DDBJ databases">
        <title>Genomic Encyclopedia of Archaeal and Bacterial Type Strains, Phase II (KMG-II): from individual species to whole genera.</title>
        <authorList>
            <person name="Goeker M."/>
        </authorList>
    </citation>
    <scope>NUCLEOTIDE SEQUENCE [LARGE SCALE GENOMIC DNA]</scope>
    <source>
        <strain evidence="2 3">DSM 23082</strain>
    </source>
</reference>
<evidence type="ECO:0000313" key="3">
    <source>
        <dbReference type="Proteomes" id="UP000244174"/>
    </source>
</evidence>
<evidence type="ECO:0000313" key="2">
    <source>
        <dbReference type="EMBL" id="PTX42398.1"/>
    </source>
</evidence>
<feature type="signal peptide" evidence="1">
    <location>
        <begin position="1"/>
        <end position="19"/>
    </location>
</feature>
<dbReference type="Pfam" id="PF13715">
    <property type="entry name" value="CarbopepD_reg_2"/>
    <property type="match status" value="1"/>
</dbReference>
<sequence>MRFFLQLILILSCLQLSQAQNTNIKGRVVDENSEPLPYAHLLFQNYAIGTTSNAEGYFAFSIPDSLRNEKVRVSYVGFHSKIARIENIAGRDVKLIPKKEDLDEVLLKQILKNKSYTYRPGWRNGTIGFGNLNAGLYPSQIAVFYPKPDKFDASCYLEEVRVYFFKTTEQWQRSSKFRLHIYNVDENGKPGEDLLKNLIVERDPGESSIDVELLKEKISIPEDGIFIGVEHLFIKENQFTEARNYYINDSLVAQDFELVKYAPVFKGVLMDEAEDAWFYGPLGWQKISELELSHEAFDSKIPLPAFRVKITD</sequence>
<keyword evidence="1" id="KW-0732">Signal</keyword>